<evidence type="ECO:0000256" key="1">
    <source>
        <dbReference type="SAM" id="MobiDB-lite"/>
    </source>
</evidence>
<dbReference type="Pfam" id="PF13966">
    <property type="entry name" value="zf-RVT"/>
    <property type="match status" value="1"/>
</dbReference>
<organism evidence="3 4">
    <name type="scientific">Raphanus sativus</name>
    <name type="common">Radish</name>
    <name type="synonym">Raphanus raphanistrum var. sativus</name>
    <dbReference type="NCBI Taxonomy" id="3726"/>
    <lineage>
        <taxon>Eukaryota</taxon>
        <taxon>Viridiplantae</taxon>
        <taxon>Streptophyta</taxon>
        <taxon>Embryophyta</taxon>
        <taxon>Tracheophyta</taxon>
        <taxon>Spermatophyta</taxon>
        <taxon>Magnoliopsida</taxon>
        <taxon>eudicotyledons</taxon>
        <taxon>Gunneridae</taxon>
        <taxon>Pentapetalae</taxon>
        <taxon>rosids</taxon>
        <taxon>malvids</taxon>
        <taxon>Brassicales</taxon>
        <taxon>Brassicaceae</taxon>
        <taxon>Brassiceae</taxon>
        <taxon>Raphanus</taxon>
    </lineage>
</organism>
<dbReference type="Gene3D" id="3.30.420.10">
    <property type="entry name" value="Ribonuclease H-like superfamily/Ribonuclease H"/>
    <property type="match status" value="1"/>
</dbReference>
<gene>
    <name evidence="4" type="primary">LOC130511363</name>
</gene>
<dbReference type="InterPro" id="IPR036397">
    <property type="entry name" value="RNaseH_sf"/>
</dbReference>
<dbReference type="Pfam" id="PF13456">
    <property type="entry name" value="RVT_3"/>
    <property type="match status" value="1"/>
</dbReference>
<dbReference type="SUPFAM" id="SSF56219">
    <property type="entry name" value="DNase I-like"/>
    <property type="match status" value="1"/>
</dbReference>
<dbReference type="CDD" id="cd06222">
    <property type="entry name" value="RNase_H_like"/>
    <property type="match status" value="1"/>
</dbReference>
<sequence length="1599" mass="179891">MQELQEVTQQYLRCADPVEAAARRLRVLTGDAEGLMDKTANSILAATEEQRRPLSPWELGIKSVSPPGIDFDAAMQPSDVEITPPPPPRASEFHYTVIEPSTSHTALSKETGPARLRSLIVPVETQRTANENTQELVVIADDEETLQSFQSKVKSKEPKLPRARSPRQTPNILRGASSKKRKLSQLQRSPCNASKNHHGLSTKQSVGSASETAGGSTDGVATLSGINPAICLIPAMKKQRHTGQASSPKQTTTKQTSEVRGPSRKTPTVPTRNPAVGSKKKQDFRSLQRLKELRRKKAPDIIFLLESKNTEENIRKELTWLQEENNYFVPPHSPGGGGLVLSWKKDVEVEVLSSSQNYIDTRISSKGKVFFSTFVYGEPDHTKRNAVWQTLSNLHPEPTGPWFLTGDFNELIDNSEKKGGPIRAEGKRGSHLVRCRLDRSLSNPDWTELFPSCRCQYLNYEGSDHRPIISYLDTTKRKGHNLFRYDRRLKDNQEVKSLVSEIWQNCSYLGVEARLALCRRAICKWSKMFYENSKKKIEDLREELESQMSCDDPNEDKIQDLNKNLLQAYLAEEAYWKQRSRQLWLTLGDSNSGYFHAVTKARKAKNRLTVLENKDGVPFYEELQISKLVCSYYEALFTASHRGSISSILDKAIKPCISSDWNEKLTKDPTPSEIKDALFDIHADKAPGPDGFSASFFQSNWDVIGASVVSEIQHFFATGIMSPTLNETHIRLIPKTHGAKRVEEYRPIALCNVYYKVISKLLSLRLKPVLNSIISENQSAFIPGRAITDNVLITHEVLQFLKTSQAKKQCSMAVKMDMSKAYDRVEWDFVSQVMTQMGFHHKWINWVMQCITSVSYSFLINDSVYGSVKPSRGIRQGDPISPYLFILCGEVLSGLCRKAELDGSLRGLRVARGSPRVNHLLFADDTIMFCNSSPECCRALQGILQEYEEASGQKVNIAKSSITFSVKTPQETKDSAKEILGIQKEEGGGVGKYLGLPEHFGRRKKDLFTSIVDRIRQRVSNWSTRFLSRAGKLTMLKAVLTAIPTYSMSCFLLPVSLCNRIQSTLTRFWWDNSTGKKKMCWVAWPKLTKPKSSGGLGLRDIQLFNQALLAKVAWRILTSPSCLLARVLKGKYCHKKSFLDAQVPSVCSHGWRSILHGRDLLKDNLGKAIGNGQSTRVWKDPWISLDSQVKPFGPIHEANLDLRVSDLLTDDLKWNTRRIDSILPDFSRQIQSLQPSRKGAADIHIWLPLKSGEYSTRSGYNSKVVSQLSPHQVQVATGTPDQNFSWIKDIWALKSSPKLKLFLWSIIQGALPVGSELQRRGMNAAALCPRCKAVETTIHVFWQCPYAKEVWSLLPINHSAHLADLGDFKDLLIHNRNTICLPPTGVRVPITPWVCWQLWNARNRLIFEDRTSSPRDTATKSVSSALEWDQAQVYKIKEPRQIPATRIRIPNRDDTHRTASCFVDAAWDGKALRAGLASLITTDPSIGPIPDMQTMEAVSSPLMAEALALRRGMERALEEEITTIRFFTDCQTLTRAIVTKKQIKEIYGVLQEIESLSLLFSSISVQFIPRSQNREADLLSKQTLKARCSSISSSSSFIL</sequence>
<feature type="region of interest" description="Disordered" evidence="1">
    <location>
        <begin position="237"/>
        <end position="285"/>
    </location>
</feature>
<reference evidence="3" key="1">
    <citation type="journal article" date="2019" name="Database">
        <title>The radish genome database (RadishGD): an integrated information resource for radish genomics.</title>
        <authorList>
            <person name="Yu H.J."/>
            <person name="Baek S."/>
            <person name="Lee Y.J."/>
            <person name="Cho A."/>
            <person name="Mun J.H."/>
        </authorList>
    </citation>
    <scope>NUCLEOTIDE SEQUENCE [LARGE SCALE GENOMIC DNA]</scope>
    <source>
        <strain evidence="3">cv. WK10039</strain>
    </source>
</reference>
<protein>
    <submittedName>
        <fullName evidence="4">Uncharacterized protein LOC130511363</fullName>
    </submittedName>
</protein>
<name>A0A9W3DK36_RAPSA</name>
<dbReference type="GeneID" id="130511363"/>
<dbReference type="InterPro" id="IPR036691">
    <property type="entry name" value="Endo/exonu/phosph_ase_sf"/>
</dbReference>
<dbReference type="InterPro" id="IPR026960">
    <property type="entry name" value="RVT-Znf"/>
</dbReference>
<feature type="domain" description="Reverse transcriptase" evidence="2">
    <location>
        <begin position="714"/>
        <end position="984"/>
    </location>
</feature>
<dbReference type="Pfam" id="PF00078">
    <property type="entry name" value="RVT_1"/>
    <property type="match status" value="1"/>
</dbReference>
<dbReference type="InterPro" id="IPR000477">
    <property type="entry name" value="RT_dom"/>
</dbReference>
<proteinExistence type="predicted"/>
<dbReference type="SUPFAM" id="SSF53098">
    <property type="entry name" value="Ribonuclease H-like"/>
    <property type="match status" value="1"/>
</dbReference>
<keyword evidence="3" id="KW-1185">Reference proteome</keyword>
<feature type="compositionally biased region" description="Polar residues" evidence="1">
    <location>
        <begin position="201"/>
        <end position="215"/>
    </location>
</feature>
<dbReference type="InterPro" id="IPR005135">
    <property type="entry name" value="Endo/exonuclease/phosphatase"/>
</dbReference>
<dbReference type="Proteomes" id="UP000504610">
    <property type="component" value="Chromosome 4"/>
</dbReference>
<dbReference type="InterPro" id="IPR012337">
    <property type="entry name" value="RNaseH-like_sf"/>
</dbReference>
<reference evidence="4" key="2">
    <citation type="submission" date="2025-08" db="UniProtKB">
        <authorList>
            <consortium name="RefSeq"/>
        </authorList>
    </citation>
    <scope>IDENTIFICATION</scope>
    <source>
        <tissue evidence="4">Leaf</tissue>
    </source>
</reference>
<evidence type="ECO:0000259" key="2">
    <source>
        <dbReference type="PROSITE" id="PS50878"/>
    </source>
</evidence>
<dbReference type="RefSeq" id="XP_056864292.1">
    <property type="nucleotide sequence ID" value="XM_057008312.1"/>
</dbReference>
<dbReference type="PROSITE" id="PS50878">
    <property type="entry name" value="RT_POL"/>
    <property type="match status" value="1"/>
</dbReference>
<feature type="region of interest" description="Disordered" evidence="1">
    <location>
        <begin position="149"/>
        <end position="221"/>
    </location>
</feature>
<evidence type="ECO:0000313" key="4">
    <source>
        <dbReference type="RefSeq" id="XP_056864292.1"/>
    </source>
</evidence>
<feature type="compositionally biased region" description="Polar residues" evidence="1">
    <location>
        <begin position="184"/>
        <end position="194"/>
    </location>
</feature>
<dbReference type="PANTHER" id="PTHR33116">
    <property type="entry name" value="REVERSE TRANSCRIPTASE ZINC-BINDING DOMAIN-CONTAINING PROTEIN-RELATED-RELATED"/>
    <property type="match status" value="1"/>
</dbReference>
<dbReference type="InterPro" id="IPR044730">
    <property type="entry name" value="RNase_H-like_dom_plant"/>
</dbReference>
<dbReference type="Gene3D" id="3.60.10.10">
    <property type="entry name" value="Endonuclease/exonuclease/phosphatase"/>
    <property type="match status" value="1"/>
</dbReference>
<dbReference type="GO" id="GO:0004523">
    <property type="term" value="F:RNA-DNA hybrid ribonuclease activity"/>
    <property type="evidence" value="ECO:0007669"/>
    <property type="project" value="InterPro"/>
</dbReference>
<dbReference type="PANTHER" id="PTHR33116:SF86">
    <property type="entry name" value="REVERSE TRANSCRIPTASE DOMAIN-CONTAINING PROTEIN"/>
    <property type="match status" value="1"/>
</dbReference>
<dbReference type="Pfam" id="PF03372">
    <property type="entry name" value="Exo_endo_phos"/>
    <property type="match status" value="1"/>
</dbReference>
<dbReference type="InterPro" id="IPR002156">
    <property type="entry name" value="RNaseH_domain"/>
</dbReference>
<dbReference type="GO" id="GO:0003676">
    <property type="term" value="F:nucleic acid binding"/>
    <property type="evidence" value="ECO:0007669"/>
    <property type="project" value="InterPro"/>
</dbReference>
<accession>A0A9W3DK36</accession>
<dbReference type="OrthoDB" id="412006at2759"/>
<dbReference type="CDD" id="cd01650">
    <property type="entry name" value="RT_nLTR_like"/>
    <property type="match status" value="1"/>
</dbReference>
<dbReference type="KEGG" id="rsz:130511363"/>
<evidence type="ECO:0000313" key="3">
    <source>
        <dbReference type="Proteomes" id="UP000504610"/>
    </source>
</evidence>